<evidence type="ECO:0000256" key="2">
    <source>
        <dbReference type="PROSITE-ProRule" id="PRU00169"/>
    </source>
</evidence>
<evidence type="ECO:0000256" key="1">
    <source>
        <dbReference type="ARBA" id="ARBA00022553"/>
    </source>
</evidence>
<dbReference type="InterPro" id="IPR011006">
    <property type="entry name" value="CheY-like_superfamily"/>
</dbReference>
<feature type="modified residue" description="4-aspartylphosphate" evidence="2">
    <location>
        <position position="93"/>
    </location>
</feature>
<dbReference type="GO" id="GO:0000160">
    <property type="term" value="P:phosphorelay signal transduction system"/>
    <property type="evidence" value="ECO:0007669"/>
    <property type="project" value="InterPro"/>
</dbReference>
<dbReference type="RefSeq" id="WP_100266030.1">
    <property type="nucleotide sequence ID" value="NZ_CP018800.1"/>
</dbReference>
<dbReference type="Proteomes" id="UP000231637">
    <property type="component" value="Chromosome"/>
</dbReference>
<evidence type="ECO:0000313" key="4">
    <source>
        <dbReference type="EMBL" id="ATX82716.1"/>
    </source>
</evidence>
<dbReference type="EMBL" id="CP018800">
    <property type="protein sequence ID" value="ATX82716.1"/>
    <property type="molecule type" value="Genomic_DNA"/>
</dbReference>
<feature type="domain" description="Response regulatory" evidence="3">
    <location>
        <begin position="42"/>
        <end position="158"/>
    </location>
</feature>
<evidence type="ECO:0000313" key="5">
    <source>
        <dbReference type="Proteomes" id="UP000231637"/>
    </source>
</evidence>
<dbReference type="CDD" id="cd00156">
    <property type="entry name" value="REC"/>
    <property type="match status" value="1"/>
</dbReference>
<dbReference type="OrthoDB" id="5298756at2"/>
<organism evidence="4 5">
    <name type="scientific">Mariprofundus ferrinatatus</name>
    <dbReference type="NCBI Taxonomy" id="1921087"/>
    <lineage>
        <taxon>Bacteria</taxon>
        <taxon>Pseudomonadati</taxon>
        <taxon>Pseudomonadota</taxon>
        <taxon>Candidatius Mariprofundia</taxon>
        <taxon>Mariprofundales</taxon>
        <taxon>Mariprofundaceae</taxon>
        <taxon>Mariprofundus</taxon>
    </lineage>
</organism>
<dbReference type="SUPFAM" id="SSF52172">
    <property type="entry name" value="CheY-like"/>
    <property type="match status" value="1"/>
</dbReference>
<dbReference type="PROSITE" id="PS50110">
    <property type="entry name" value="RESPONSE_REGULATORY"/>
    <property type="match status" value="1"/>
</dbReference>
<dbReference type="Pfam" id="PF00072">
    <property type="entry name" value="Response_reg"/>
    <property type="match status" value="1"/>
</dbReference>
<name>A0A2K8LEL7_9PROT</name>
<keyword evidence="1 2" id="KW-0597">Phosphoprotein</keyword>
<dbReference type="Gene3D" id="3.40.50.2300">
    <property type="match status" value="1"/>
</dbReference>
<dbReference type="PANTHER" id="PTHR44591">
    <property type="entry name" value="STRESS RESPONSE REGULATOR PROTEIN 1"/>
    <property type="match status" value="1"/>
</dbReference>
<evidence type="ECO:0000259" key="3">
    <source>
        <dbReference type="PROSITE" id="PS50110"/>
    </source>
</evidence>
<dbReference type="PANTHER" id="PTHR44591:SF3">
    <property type="entry name" value="RESPONSE REGULATORY DOMAIN-CONTAINING PROTEIN"/>
    <property type="match status" value="1"/>
</dbReference>
<dbReference type="SMART" id="SM00448">
    <property type="entry name" value="REC"/>
    <property type="match status" value="1"/>
</dbReference>
<dbReference type="AlphaFoldDB" id="A0A2K8LEL7"/>
<dbReference type="KEGG" id="mfn:Ga0123462_1874"/>
<reference evidence="4 5" key="1">
    <citation type="submission" date="2016-12" db="EMBL/GenBank/DDBJ databases">
        <title>Isolation and genomic insights into novel planktonic Zetaproteobacteria from stratified waters of the Chesapeake Bay.</title>
        <authorList>
            <person name="McAllister S.M."/>
            <person name="Kato S."/>
            <person name="Chan C.S."/>
            <person name="Chiu B.K."/>
            <person name="Field E.K."/>
        </authorList>
    </citation>
    <scope>NUCLEOTIDE SEQUENCE [LARGE SCALE GENOMIC DNA]</scope>
    <source>
        <strain evidence="4 5">CP-8</strain>
    </source>
</reference>
<protein>
    <submittedName>
        <fullName evidence="4">Response regulator receiver domain-containing protein</fullName>
    </submittedName>
</protein>
<dbReference type="InterPro" id="IPR050595">
    <property type="entry name" value="Bact_response_regulator"/>
</dbReference>
<dbReference type="InterPro" id="IPR001789">
    <property type="entry name" value="Sig_transdc_resp-reg_receiver"/>
</dbReference>
<gene>
    <name evidence="4" type="ORF">Ga0123462_1874</name>
</gene>
<accession>A0A2K8LEL7</accession>
<proteinExistence type="predicted"/>
<sequence>MKLIQNIDLVSDEKTMNSNGNNEANTSPMMKRWSRDREDVIKMVVIEDDHEIASLIRMVVRAWQLPIDVEFRIDGYSGASYILRTQPDIIILDMKLPVLDGFSVLDATKPDTWGASVILATGMSRDELVSLGCLAESYYYLQKPIDLSRLEKMLVHLIGTIRLKRNSG</sequence>
<keyword evidence="5" id="KW-1185">Reference proteome</keyword>